<keyword evidence="4" id="KW-1185">Reference proteome</keyword>
<reference evidence="3" key="2">
    <citation type="submission" date="2020-09" db="EMBL/GenBank/DDBJ databases">
        <authorList>
            <person name="Sun Q."/>
            <person name="Kim S."/>
        </authorList>
    </citation>
    <scope>NUCLEOTIDE SEQUENCE</scope>
    <source>
        <strain evidence="3">KCTC 22164</strain>
    </source>
</reference>
<comment type="caution">
    <text evidence="3">The sequence shown here is derived from an EMBL/GenBank/DDBJ whole genome shotgun (WGS) entry which is preliminary data.</text>
</comment>
<gene>
    <name evidence="3" type="ORF">GCM10007391_20230</name>
</gene>
<dbReference type="Proteomes" id="UP000631300">
    <property type="component" value="Unassembled WGS sequence"/>
</dbReference>
<dbReference type="EMBL" id="BMXP01000004">
    <property type="protein sequence ID" value="GGW86500.1"/>
    <property type="molecule type" value="Genomic_DNA"/>
</dbReference>
<evidence type="ECO:0000256" key="1">
    <source>
        <dbReference type="ARBA" id="ARBA00010282"/>
    </source>
</evidence>
<sequence length="135" mass="15124">MQLPGTDEIIDDLAFFDDWEQRYQYIIDLGKHLPGLPETERTPERLVKGCQSNVWLIANQQDGRFQFEVDSDAVIVQGLLALVLAAYNDKSAQAILDFDIDGYFTELDLENHITPTRGNGLRAIVAKIKGMAQAA</sequence>
<organism evidence="3 4">
    <name type="scientific">Alteromonas halophila</name>
    <dbReference type="NCBI Taxonomy" id="516698"/>
    <lineage>
        <taxon>Bacteria</taxon>
        <taxon>Pseudomonadati</taxon>
        <taxon>Pseudomonadota</taxon>
        <taxon>Gammaproteobacteria</taxon>
        <taxon>Alteromonadales</taxon>
        <taxon>Alteromonadaceae</taxon>
        <taxon>Alteromonas/Salinimonas group</taxon>
        <taxon>Alteromonas</taxon>
    </lineage>
</organism>
<evidence type="ECO:0000313" key="3">
    <source>
        <dbReference type="EMBL" id="GGW86500.1"/>
    </source>
</evidence>
<name>A0A918JKW8_9ALTE</name>
<accession>A0A918JKW8</accession>
<dbReference type="RefSeq" id="WP_189406087.1">
    <property type="nucleotide sequence ID" value="NZ_BMXP01000004.1"/>
</dbReference>
<protein>
    <submittedName>
        <fullName evidence="3">Cysteine desulfuration protein SufE</fullName>
    </submittedName>
</protein>
<dbReference type="Gene3D" id="3.90.1010.10">
    <property type="match status" value="1"/>
</dbReference>
<comment type="similarity">
    <text evidence="1">Belongs to the SufE family.</text>
</comment>
<proteinExistence type="inferred from homology"/>
<dbReference type="InterPro" id="IPR003808">
    <property type="entry name" value="Fe-S_metab-assoc_dom"/>
</dbReference>
<reference evidence="3" key="1">
    <citation type="journal article" date="2014" name="Int. J. Syst. Evol. Microbiol.">
        <title>Complete genome sequence of Corynebacterium casei LMG S-19264T (=DSM 44701T), isolated from a smear-ripened cheese.</title>
        <authorList>
            <consortium name="US DOE Joint Genome Institute (JGI-PGF)"/>
            <person name="Walter F."/>
            <person name="Albersmeier A."/>
            <person name="Kalinowski J."/>
            <person name="Ruckert C."/>
        </authorList>
    </citation>
    <scope>NUCLEOTIDE SEQUENCE</scope>
    <source>
        <strain evidence="3">KCTC 22164</strain>
    </source>
</reference>
<dbReference type="AlphaFoldDB" id="A0A918JKW8"/>
<evidence type="ECO:0000313" key="4">
    <source>
        <dbReference type="Proteomes" id="UP000631300"/>
    </source>
</evidence>
<dbReference type="PANTHER" id="PTHR43597:SF5">
    <property type="entry name" value="SUFE-LIKE PROTEIN 2, CHLOROPLASTIC"/>
    <property type="match status" value="1"/>
</dbReference>
<dbReference type="PANTHER" id="PTHR43597">
    <property type="entry name" value="SULFUR ACCEPTOR PROTEIN CSDE"/>
    <property type="match status" value="1"/>
</dbReference>
<evidence type="ECO:0000259" key="2">
    <source>
        <dbReference type="Pfam" id="PF02657"/>
    </source>
</evidence>
<feature type="domain" description="Fe-S metabolism associated" evidence="2">
    <location>
        <begin position="11"/>
        <end position="129"/>
    </location>
</feature>
<dbReference type="SUPFAM" id="SSF82649">
    <property type="entry name" value="SufE/NifU"/>
    <property type="match status" value="1"/>
</dbReference>
<dbReference type="Pfam" id="PF02657">
    <property type="entry name" value="SufE"/>
    <property type="match status" value="1"/>
</dbReference>